<dbReference type="InterPro" id="IPR003893">
    <property type="entry name" value="Iroquois_homeo"/>
</dbReference>
<comment type="similarity">
    <text evidence="2">Belongs to the TALE/IRO homeobox family.</text>
</comment>
<dbReference type="PROSITE" id="PS50071">
    <property type="entry name" value="HOMEOBOX_2"/>
    <property type="match status" value="1"/>
</dbReference>
<evidence type="ECO:0000256" key="6">
    <source>
        <dbReference type="PROSITE-ProRule" id="PRU00108"/>
    </source>
</evidence>
<dbReference type="InterPro" id="IPR001356">
    <property type="entry name" value="HD"/>
</dbReference>
<dbReference type="GO" id="GO:0030182">
    <property type="term" value="P:neuron differentiation"/>
    <property type="evidence" value="ECO:0007669"/>
    <property type="project" value="TreeGrafter"/>
</dbReference>
<dbReference type="InterPro" id="IPR009057">
    <property type="entry name" value="Homeodomain-like_sf"/>
</dbReference>
<feature type="non-terminal residue" evidence="9">
    <location>
        <position position="1"/>
    </location>
</feature>
<dbReference type="GO" id="GO:0042693">
    <property type="term" value="P:muscle cell fate commitment"/>
    <property type="evidence" value="ECO:0007669"/>
    <property type="project" value="UniProtKB-ARBA"/>
</dbReference>
<feature type="compositionally biased region" description="Basic and acidic residues" evidence="7">
    <location>
        <begin position="230"/>
        <end position="248"/>
    </location>
</feature>
<evidence type="ECO:0000256" key="5">
    <source>
        <dbReference type="ARBA" id="ARBA00023242"/>
    </source>
</evidence>
<dbReference type="CDD" id="cd00086">
    <property type="entry name" value="homeodomain"/>
    <property type="match status" value="1"/>
</dbReference>
<comment type="subcellular location">
    <subcellularLocation>
        <location evidence="1 6">Nucleus</location>
    </subcellularLocation>
</comment>
<dbReference type="SUPFAM" id="SSF46689">
    <property type="entry name" value="Homeodomain-like"/>
    <property type="match status" value="1"/>
</dbReference>
<protein>
    <submittedName>
        <fullName evidence="9">Homeobox protein caupolican</fullName>
    </submittedName>
</protein>
<name>A0A8X6K7S6_TRICU</name>
<dbReference type="Proteomes" id="UP000887116">
    <property type="component" value="Unassembled WGS sequence"/>
</dbReference>
<evidence type="ECO:0000313" key="10">
    <source>
        <dbReference type="Proteomes" id="UP000887116"/>
    </source>
</evidence>
<sequence length="517" mass="57714">YFILMTGQHPSIHYPASNSMPPDTLVSQAHPGSSICSLPYDGRLLAPPYPRLSELYGGTGYPDAVTYMSGLAPNHPAMLYPGPLASPYDMKDPRTAWAPLPQSGYDPLLAAYSPYGDRFDPVDPEARRRNATRETTSTLKAWLNEHRKNPYPTKGEKIMLAIITKMTLTQVSTWFANARRRLKKENKMTWEPRNKTGDDMDMSGDEDDDKDDQNGDDPKSDASDCNENQKSQEIESMKKRSTEDDVPARDSSSPYQSNSNLSVDDPSSKPVQTSPTKLEIADIVENSKTEDIVSPEKPKIWSLAQTATSESPTNSRKNALENQQTDMNKMFRRIGYSSYSPPLNLQELPYHHSFHRSVSKVSQDSSTESSMSSPPLWRATELHGFNPNEKYERVTPLDSNDVVSISPSSSGSPVVVPTNLEQLNGIPPSVGYNRMMSSRFGIPCSDAMQNVNRHIMDYPQLYTNQISPMDIRTFHPTLLRSSHFPYPVGYTCASHAMYHTPPVTTLTKTKTDEGNSS</sequence>
<evidence type="ECO:0000256" key="4">
    <source>
        <dbReference type="ARBA" id="ARBA00023155"/>
    </source>
</evidence>
<dbReference type="GO" id="GO:0045317">
    <property type="term" value="P:equator specification"/>
    <property type="evidence" value="ECO:0007669"/>
    <property type="project" value="UniProtKB-ARBA"/>
</dbReference>
<evidence type="ECO:0000256" key="3">
    <source>
        <dbReference type="ARBA" id="ARBA00023125"/>
    </source>
</evidence>
<dbReference type="InterPro" id="IPR017970">
    <property type="entry name" value="Homeobox_CS"/>
</dbReference>
<reference evidence="9" key="1">
    <citation type="submission" date="2020-07" db="EMBL/GenBank/DDBJ databases">
        <title>Multicomponent nature underlies the extraordinary mechanical properties of spider dragline silk.</title>
        <authorList>
            <person name="Kono N."/>
            <person name="Nakamura H."/>
            <person name="Mori M."/>
            <person name="Yoshida Y."/>
            <person name="Ohtoshi R."/>
            <person name="Malay A.D."/>
            <person name="Moran D.A.P."/>
            <person name="Tomita M."/>
            <person name="Numata K."/>
            <person name="Arakawa K."/>
        </authorList>
    </citation>
    <scope>NUCLEOTIDE SEQUENCE</scope>
</reference>
<feature type="DNA-binding region" description="Homeobox" evidence="6">
    <location>
        <begin position="124"/>
        <end position="186"/>
    </location>
</feature>
<evidence type="ECO:0000256" key="2">
    <source>
        <dbReference type="ARBA" id="ARBA00008446"/>
    </source>
</evidence>
<dbReference type="Pfam" id="PF05920">
    <property type="entry name" value="Homeobox_KN"/>
    <property type="match status" value="1"/>
</dbReference>
<dbReference type="OrthoDB" id="5399138at2759"/>
<evidence type="ECO:0000259" key="8">
    <source>
        <dbReference type="PROSITE" id="PS50071"/>
    </source>
</evidence>
<organism evidence="9 10">
    <name type="scientific">Trichonephila clavata</name>
    <name type="common">Joro spider</name>
    <name type="synonym">Nephila clavata</name>
    <dbReference type="NCBI Taxonomy" id="2740835"/>
    <lineage>
        <taxon>Eukaryota</taxon>
        <taxon>Metazoa</taxon>
        <taxon>Ecdysozoa</taxon>
        <taxon>Arthropoda</taxon>
        <taxon>Chelicerata</taxon>
        <taxon>Arachnida</taxon>
        <taxon>Araneae</taxon>
        <taxon>Araneomorphae</taxon>
        <taxon>Entelegynae</taxon>
        <taxon>Araneoidea</taxon>
        <taxon>Nephilidae</taxon>
        <taxon>Trichonephila</taxon>
    </lineage>
</organism>
<comment type="caution">
    <text evidence="9">The sequence shown here is derived from an EMBL/GenBank/DDBJ whole genome shotgun (WGS) entry which is preliminary data.</text>
</comment>
<keyword evidence="5 6" id="KW-0539">Nucleus</keyword>
<gene>
    <name evidence="9" type="primary">caup</name>
    <name evidence="9" type="ORF">TNCT_2231</name>
</gene>
<evidence type="ECO:0000256" key="7">
    <source>
        <dbReference type="SAM" id="MobiDB-lite"/>
    </source>
</evidence>
<dbReference type="PANTHER" id="PTHR11211:SF40">
    <property type="entry name" value="MIRROR, ISOFORM C"/>
    <property type="match status" value="1"/>
</dbReference>
<feature type="compositionally biased region" description="Basic and acidic residues" evidence="7">
    <location>
        <begin position="186"/>
        <end position="198"/>
    </location>
</feature>
<keyword evidence="3 6" id="KW-0238">DNA-binding</keyword>
<dbReference type="PANTHER" id="PTHR11211">
    <property type="entry name" value="IROQUOIS-CLASS HOMEODOMAIN PROTEIN IRX"/>
    <property type="match status" value="1"/>
</dbReference>
<proteinExistence type="inferred from homology"/>
<dbReference type="FunFam" id="1.10.10.60:FF:000003">
    <property type="entry name" value="Iroquois-class homeobox protein IRX"/>
    <property type="match status" value="1"/>
</dbReference>
<feature type="domain" description="Homeobox" evidence="8">
    <location>
        <begin position="122"/>
        <end position="185"/>
    </location>
</feature>
<evidence type="ECO:0000313" key="9">
    <source>
        <dbReference type="EMBL" id="GFQ64651.1"/>
    </source>
</evidence>
<feature type="compositionally biased region" description="Low complexity" evidence="7">
    <location>
        <begin position="251"/>
        <end position="262"/>
    </location>
</feature>
<dbReference type="GO" id="GO:0005634">
    <property type="term" value="C:nucleus"/>
    <property type="evidence" value="ECO:0007669"/>
    <property type="project" value="UniProtKB-SubCell"/>
</dbReference>
<dbReference type="EMBL" id="BMAO01010084">
    <property type="protein sequence ID" value="GFQ64651.1"/>
    <property type="molecule type" value="Genomic_DNA"/>
</dbReference>
<dbReference type="PROSITE" id="PS00027">
    <property type="entry name" value="HOMEOBOX_1"/>
    <property type="match status" value="1"/>
</dbReference>
<dbReference type="InterPro" id="IPR008422">
    <property type="entry name" value="KN_HD"/>
</dbReference>
<feature type="region of interest" description="Disordered" evidence="7">
    <location>
        <begin position="186"/>
        <end position="282"/>
    </location>
</feature>
<dbReference type="GO" id="GO:0045926">
    <property type="term" value="P:negative regulation of growth"/>
    <property type="evidence" value="ECO:0007669"/>
    <property type="project" value="UniProtKB-ARBA"/>
</dbReference>
<accession>A0A8X6K7S6</accession>
<dbReference type="GO" id="GO:0000981">
    <property type="term" value="F:DNA-binding transcription factor activity, RNA polymerase II-specific"/>
    <property type="evidence" value="ECO:0007669"/>
    <property type="project" value="InterPro"/>
</dbReference>
<dbReference type="SMART" id="SM00548">
    <property type="entry name" value="IRO"/>
    <property type="match status" value="1"/>
</dbReference>
<dbReference type="SMART" id="SM00389">
    <property type="entry name" value="HOX"/>
    <property type="match status" value="1"/>
</dbReference>
<dbReference type="Gene3D" id="1.10.10.60">
    <property type="entry name" value="Homeodomain-like"/>
    <property type="match status" value="1"/>
</dbReference>
<evidence type="ECO:0000256" key="1">
    <source>
        <dbReference type="ARBA" id="ARBA00004123"/>
    </source>
</evidence>
<feature type="compositionally biased region" description="Acidic residues" evidence="7">
    <location>
        <begin position="199"/>
        <end position="211"/>
    </location>
</feature>
<dbReference type="AlphaFoldDB" id="A0A8X6K7S6"/>
<keyword evidence="10" id="KW-1185">Reference proteome</keyword>
<dbReference type="GO" id="GO:0000978">
    <property type="term" value="F:RNA polymerase II cis-regulatory region sequence-specific DNA binding"/>
    <property type="evidence" value="ECO:0007669"/>
    <property type="project" value="TreeGrafter"/>
</dbReference>
<feature type="compositionally biased region" description="Basic and acidic residues" evidence="7">
    <location>
        <begin position="212"/>
        <end position="222"/>
    </location>
</feature>
<dbReference type="GO" id="GO:0048468">
    <property type="term" value="P:cell development"/>
    <property type="evidence" value="ECO:0007669"/>
    <property type="project" value="TreeGrafter"/>
</dbReference>
<keyword evidence="4 6" id="KW-0371">Homeobox</keyword>